<evidence type="ECO:0000256" key="6">
    <source>
        <dbReference type="ARBA" id="ARBA00022824"/>
    </source>
</evidence>
<dbReference type="PANTHER" id="PTHR11711">
    <property type="entry name" value="ADP RIBOSYLATION FACTOR-RELATED"/>
    <property type="match status" value="1"/>
</dbReference>
<evidence type="ECO:0000256" key="4">
    <source>
        <dbReference type="ARBA" id="ARBA00022692"/>
    </source>
</evidence>
<dbReference type="PROSITE" id="PS51417">
    <property type="entry name" value="ARF"/>
    <property type="match status" value="1"/>
</dbReference>
<dbReference type="InterPro" id="IPR027417">
    <property type="entry name" value="P-loop_NTPase"/>
</dbReference>
<evidence type="ECO:0000256" key="7">
    <source>
        <dbReference type="ARBA" id="ARBA00022989"/>
    </source>
</evidence>
<feature type="transmembrane region" description="Helical" evidence="11">
    <location>
        <begin position="6"/>
        <end position="25"/>
    </location>
</feature>
<evidence type="ECO:0000256" key="5">
    <source>
        <dbReference type="ARBA" id="ARBA00022741"/>
    </source>
</evidence>
<sequence>MEERLLQFIVAVCIVLLTIVFYLIYSWGKSSRRTVLITGVCDSGKTLIFTRLIHNMFANTHTSIRDNSSNYLTEKGKTMQVVDIPGHERLRHRYLDEYKKTARGLIYVVDSLTLNKEIRDVAEYLYTLLIDEDIMKNCKNVLIFCNKQDNSTAKGAQVLKTMLEKELNTVRDTKSHSLASTEGDLGSSYLGIPGQEFEFSHCLPVIVEFAEGYALDSEGDKAQHNLNPLKKWIAAIS</sequence>
<keyword evidence="5" id="KW-0547">Nucleotide-binding</keyword>
<dbReference type="SUPFAM" id="SSF52540">
    <property type="entry name" value="P-loop containing nucleoside triphosphate hydrolases"/>
    <property type="match status" value="1"/>
</dbReference>
<dbReference type="GO" id="GO:0005525">
    <property type="term" value="F:GTP binding"/>
    <property type="evidence" value="ECO:0007669"/>
    <property type="project" value="UniProtKB-KW"/>
</dbReference>
<keyword evidence="7 11" id="KW-1133">Transmembrane helix</keyword>
<accession>A0A0P4W032</accession>
<evidence type="ECO:0000256" key="9">
    <source>
        <dbReference type="ARBA" id="ARBA00023136"/>
    </source>
</evidence>
<evidence type="ECO:0000256" key="1">
    <source>
        <dbReference type="ARBA" id="ARBA00004389"/>
    </source>
</evidence>
<dbReference type="EMBL" id="GDKW01001478">
    <property type="protein sequence ID" value="JAI55117.1"/>
    <property type="molecule type" value="mRNA"/>
</dbReference>
<comment type="subcellular location">
    <subcellularLocation>
        <location evidence="1">Endoplasmic reticulum membrane</location>
        <topology evidence="1">Single-pass membrane protein</topology>
    </subcellularLocation>
</comment>
<dbReference type="Pfam" id="PF09439">
    <property type="entry name" value="SRPRB"/>
    <property type="match status" value="1"/>
</dbReference>
<dbReference type="GO" id="GO:0005789">
    <property type="term" value="C:endoplasmic reticulum membrane"/>
    <property type="evidence" value="ECO:0007669"/>
    <property type="project" value="UniProtKB-SubCell"/>
</dbReference>
<keyword evidence="9 11" id="KW-0472">Membrane</keyword>
<proteinExistence type="evidence at transcript level"/>
<dbReference type="InterPro" id="IPR019009">
    <property type="entry name" value="SRP_receptor_beta_su"/>
</dbReference>
<reference evidence="12" key="1">
    <citation type="journal article" date="2016" name="PLoS Negl. Trop. Dis.">
        <title>A Deep Insight into the Sialome of Rhodnius neglectus, a Vector of Chagas Disease.</title>
        <authorList>
            <person name="Santiago P.B."/>
            <person name="Assumpcao T.C."/>
            <person name="Araujo C.N."/>
            <person name="Bastos I.M."/>
            <person name="Neves D."/>
            <person name="Silva I.G."/>
            <person name="Charneau S."/>
            <person name="Queiroz R.M."/>
            <person name="Raiol T."/>
            <person name="Oliveira J.V."/>
            <person name="Sousa M.V."/>
            <person name="Calvo E."/>
            <person name="Ribeiro J.M."/>
            <person name="Santana J.M."/>
        </authorList>
    </citation>
    <scope>NUCLEOTIDE SEQUENCE</scope>
    <source>
        <tissue evidence="12">Salivary glands</tissue>
    </source>
</reference>
<name>A0A0P4W032_9HEMI</name>
<keyword evidence="10 12" id="KW-0675">Receptor</keyword>
<keyword evidence="8" id="KW-0342">GTP-binding</keyword>
<dbReference type="AlphaFoldDB" id="A0A0P4W032"/>
<evidence type="ECO:0000256" key="3">
    <source>
        <dbReference type="ARBA" id="ARBA00020256"/>
    </source>
</evidence>
<dbReference type="CDD" id="cd04105">
    <property type="entry name" value="SR_beta"/>
    <property type="match status" value="1"/>
</dbReference>
<evidence type="ECO:0000313" key="12">
    <source>
        <dbReference type="EMBL" id="JAI55117.1"/>
    </source>
</evidence>
<evidence type="ECO:0000256" key="8">
    <source>
        <dbReference type="ARBA" id="ARBA00023134"/>
    </source>
</evidence>
<evidence type="ECO:0000256" key="2">
    <source>
        <dbReference type="ARBA" id="ARBA00005619"/>
    </source>
</evidence>
<comment type="similarity">
    <text evidence="2">Belongs to the SRP receptor beta subunit family.</text>
</comment>
<protein>
    <recommendedName>
        <fullName evidence="3">Signal recognition particle receptor subunit beta</fullName>
    </recommendedName>
</protein>
<evidence type="ECO:0000256" key="11">
    <source>
        <dbReference type="SAM" id="Phobius"/>
    </source>
</evidence>
<keyword evidence="6" id="KW-0256">Endoplasmic reticulum</keyword>
<dbReference type="InterPro" id="IPR024156">
    <property type="entry name" value="Small_GTPase_ARF"/>
</dbReference>
<keyword evidence="4 11" id="KW-0812">Transmembrane</keyword>
<organism evidence="12">
    <name type="scientific">Rhodnius neglectus</name>
    <dbReference type="NCBI Taxonomy" id="72488"/>
    <lineage>
        <taxon>Eukaryota</taxon>
        <taxon>Metazoa</taxon>
        <taxon>Ecdysozoa</taxon>
        <taxon>Arthropoda</taxon>
        <taxon>Hexapoda</taxon>
        <taxon>Insecta</taxon>
        <taxon>Pterygota</taxon>
        <taxon>Neoptera</taxon>
        <taxon>Paraneoptera</taxon>
        <taxon>Hemiptera</taxon>
        <taxon>Heteroptera</taxon>
        <taxon>Panheteroptera</taxon>
        <taxon>Cimicomorpha</taxon>
        <taxon>Reduviidae</taxon>
        <taxon>Triatominae</taxon>
        <taxon>Rhodnius</taxon>
    </lineage>
</organism>
<evidence type="ECO:0000256" key="10">
    <source>
        <dbReference type="ARBA" id="ARBA00023170"/>
    </source>
</evidence>
<dbReference type="Gene3D" id="3.40.50.300">
    <property type="entry name" value="P-loop containing nucleotide triphosphate hydrolases"/>
    <property type="match status" value="1"/>
</dbReference>